<dbReference type="Gene3D" id="1.10.405.10">
    <property type="entry name" value="Guanine Nucleotide Dissociation Inhibitor, domain 1"/>
    <property type="match status" value="1"/>
</dbReference>
<comment type="similarity">
    <text evidence="1">Belongs to the Rab GDI family.</text>
</comment>
<dbReference type="Pfam" id="PF00996">
    <property type="entry name" value="GDI"/>
    <property type="match status" value="2"/>
</dbReference>
<keyword evidence="4" id="KW-1185">Reference proteome</keyword>
<evidence type="ECO:0008006" key="5">
    <source>
        <dbReference type="Google" id="ProtNLM"/>
    </source>
</evidence>
<dbReference type="GO" id="GO:0007264">
    <property type="term" value="P:small GTPase-mediated signal transduction"/>
    <property type="evidence" value="ECO:0007669"/>
    <property type="project" value="InterPro"/>
</dbReference>
<dbReference type="GO" id="GO:0005096">
    <property type="term" value="F:GTPase activator activity"/>
    <property type="evidence" value="ECO:0007669"/>
    <property type="project" value="UniProtKB-KW"/>
</dbReference>
<dbReference type="GO" id="GO:0016192">
    <property type="term" value="P:vesicle-mediated transport"/>
    <property type="evidence" value="ECO:0007669"/>
    <property type="project" value="TreeGrafter"/>
</dbReference>
<dbReference type="InterPro" id="IPR036188">
    <property type="entry name" value="FAD/NAD-bd_sf"/>
</dbReference>
<protein>
    <recommendedName>
        <fullName evidence="5">Rab GDP dissociation inhibitor</fullName>
    </recommendedName>
</protein>
<dbReference type="InterPro" id="IPR018203">
    <property type="entry name" value="GDP_dissociation_inhibitor"/>
</dbReference>
<dbReference type="OrthoDB" id="9446342at2759"/>
<keyword evidence="2" id="KW-0343">GTPase activation</keyword>
<evidence type="ECO:0000313" key="4">
    <source>
        <dbReference type="Proteomes" id="UP001148018"/>
    </source>
</evidence>
<dbReference type="Gene3D" id="3.50.50.60">
    <property type="entry name" value="FAD/NAD(P)-binding domain"/>
    <property type="match status" value="2"/>
</dbReference>
<name>A0A9Q0IJ08_9TELE</name>
<dbReference type="SUPFAM" id="SSF51905">
    <property type="entry name" value="FAD/NAD(P)-binding domain"/>
    <property type="match status" value="2"/>
</dbReference>
<evidence type="ECO:0000256" key="1">
    <source>
        <dbReference type="ARBA" id="ARBA00005593"/>
    </source>
</evidence>
<organism evidence="3 4">
    <name type="scientific">Muraenolepis orangiensis</name>
    <name type="common">Patagonian moray cod</name>
    <dbReference type="NCBI Taxonomy" id="630683"/>
    <lineage>
        <taxon>Eukaryota</taxon>
        <taxon>Metazoa</taxon>
        <taxon>Chordata</taxon>
        <taxon>Craniata</taxon>
        <taxon>Vertebrata</taxon>
        <taxon>Euteleostomi</taxon>
        <taxon>Actinopterygii</taxon>
        <taxon>Neopterygii</taxon>
        <taxon>Teleostei</taxon>
        <taxon>Neoteleostei</taxon>
        <taxon>Acanthomorphata</taxon>
        <taxon>Zeiogadaria</taxon>
        <taxon>Gadariae</taxon>
        <taxon>Gadiformes</taxon>
        <taxon>Muraenolepidoidei</taxon>
        <taxon>Muraenolepididae</taxon>
        <taxon>Muraenolepis</taxon>
    </lineage>
</organism>
<evidence type="ECO:0000256" key="2">
    <source>
        <dbReference type="ARBA" id="ARBA00022468"/>
    </source>
</evidence>
<accession>A0A9Q0IJ08</accession>
<gene>
    <name evidence="3" type="ORF">NHX12_030006</name>
</gene>
<evidence type="ECO:0000313" key="3">
    <source>
        <dbReference type="EMBL" id="KAJ3602247.1"/>
    </source>
</evidence>
<dbReference type="PRINTS" id="PR00891">
    <property type="entry name" value="RABGDIREP"/>
</dbReference>
<dbReference type="Proteomes" id="UP001148018">
    <property type="component" value="Unassembled WGS sequence"/>
</dbReference>
<dbReference type="AlphaFoldDB" id="A0A9Q0IJ08"/>
<dbReference type="GO" id="GO:0005737">
    <property type="term" value="C:cytoplasm"/>
    <property type="evidence" value="ECO:0007669"/>
    <property type="project" value="TreeGrafter"/>
</dbReference>
<proteinExistence type="inferred from homology"/>
<dbReference type="PANTHER" id="PTHR11787:SF8">
    <property type="entry name" value="RAB GDP DISSOCIATION INHIBITOR"/>
    <property type="match status" value="1"/>
</dbReference>
<dbReference type="GO" id="GO:0005093">
    <property type="term" value="F:Rab GDP-dissociation inhibitor activity"/>
    <property type="evidence" value="ECO:0007669"/>
    <property type="project" value="TreeGrafter"/>
</dbReference>
<reference evidence="3" key="1">
    <citation type="submission" date="2022-07" db="EMBL/GenBank/DDBJ databases">
        <title>Chromosome-level genome of Muraenolepis orangiensis.</title>
        <authorList>
            <person name="Kim J."/>
        </authorList>
    </citation>
    <scope>NUCLEOTIDE SEQUENCE</scope>
    <source>
        <strain evidence="3">KU_S4_2022</strain>
        <tissue evidence="3">Muscle</tissue>
    </source>
</reference>
<dbReference type="PANTHER" id="PTHR11787">
    <property type="entry name" value="RAB GDP-DISSOCIATION INHIBITOR"/>
    <property type="match status" value="1"/>
</dbReference>
<comment type="caution">
    <text evidence="3">The sequence shown here is derived from an EMBL/GenBank/DDBJ whole genome shotgun (WGS) entry which is preliminary data.</text>
</comment>
<sequence length="231" mass="26451">MQEYDIIVLGTDLKECILSALLSIHGKRVLHIDKNPYYGGESASITPLEQLYKKFKRSDPPSPSMGRGKDWNVDLIPKFFLVEDLLGMFDKRRFRKLLHFILNFEEGDYRTHQDIVPQETTTRDLFRHFDLGPDVMEVAGHAMALHPSEELSAEHGGTYMVNRAVDEIVMEEGKVAAVKSQGDIFVSCSYDATTHFETECEDIKNMYHRITGTKLCIAETRRELFEDSEAD</sequence>
<dbReference type="EMBL" id="JANIIK010000046">
    <property type="protein sequence ID" value="KAJ3602247.1"/>
    <property type="molecule type" value="Genomic_DNA"/>
</dbReference>